<dbReference type="PRINTS" id="PR00078">
    <property type="entry name" value="G3PDHDRGNASE"/>
</dbReference>
<dbReference type="Pfam" id="PF00044">
    <property type="entry name" value="Gp_dh_N"/>
    <property type="match status" value="1"/>
</dbReference>
<dbReference type="InterPro" id="IPR020829">
    <property type="entry name" value="GlycerAld_3-P_DH_cat"/>
</dbReference>
<evidence type="ECO:0000256" key="2">
    <source>
        <dbReference type="ARBA" id="ARBA00023002"/>
    </source>
</evidence>
<dbReference type="NCBIfam" id="NF006139">
    <property type="entry name" value="PRK08289.1"/>
    <property type="match status" value="1"/>
</dbReference>
<reference evidence="5 6" key="1">
    <citation type="submission" date="2016-11" db="EMBL/GenBank/DDBJ databases">
        <authorList>
            <person name="Jaros S."/>
            <person name="Januszkiewicz K."/>
            <person name="Wedrychowicz H."/>
        </authorList>
    </citation>
    <scope>NUCLEOTIDE SEQUENCE [LARGE SCALE GENOMIC DNA]</scope>
    <source>
        <strain evidence="5 6">DSM 18772</strain>
    </source>
</reference>
<proteinExistence type="inferred from homology"/>
<dbReference type="InterPro" id="IPR036291">
    <property type="entry name" value="NAD(P)-bd_dom_sf"/>
</dbReference>
<dbReference type="PANTHER" id="PTHR43454">
    <property type="entry name" value="GLYCERALDEHYDE-3-PHOSPHATE DEHYDROGENASE"/>
    <property type="match status" value="1"/>
</dbReference>
<dbReference type="PROSITE" id="PS00071">
    <property type="entry name" value="GAPDH"/>
    <property type="match status" value="1"/>
</dbReference>
<keyword evidence="6" id="KW-1185">Reference proteome</keyword>
<dbReference type="STRING" id="1123071.SAMN02745181_0369"/>
<dbReference type="InterPro" id="IPR020828">
    <property type="entry name" value="GlycerAld_3-P_DH_NAD(P)-bd"/>
</dbReference>
<dbReference type="CDD" id="cd18126">
    <property type="entry name" value="GAPDH_I_C"/>
    <property type="match status" value="1"/>
</dbReference>
<evidence type="ECO:0000259" key="4">
    <source>
        <dbReference type="SMART" id="SM00846"/>
    </source>
</evidence>
<dbReference type="RefSeq" id="WP_143157797.1">
    <property type="nucleotide sequence ID" value="NZ_FQYR01000002.1"/>
</dbReference>
<evidence type="ECO:0000313" key="6">
    <source>
        <dbReference type="Proteomes" id="UP000184510"/>
    </source>
</evidence>
<evidence type="ECO:0000313" key="5">
    <source>
        <dbReference type="EMBL" id="SHI55154.1"/>
    </source>
</evidence>
<gene>
    <name evidence="5" type="ORF">SAMN02745181_0369</name>
</gene>
<dbReference type="OrthoDB" id="9803304at2"/>
<dbReference type="Gene3D" id="3.30.360.10">
    <property type="entry name" value="Dihydrodipicolinate Reductase, domain 2"/>
    <property type="match status" value="1"/>
</dbReference>
<dbReference type="GO" id="GO:0051287">
    <property type="term" value="F:NAD binding"/>
    <property type="evidence" value="ECO:0007669"/>
    <property type="project" value="InterPro"/>
</dbReference>
<dbReference type="SUPFAM" id="SSF51735">
    <property type="entry name" value="NAD(P)-binding Rossmann-fold domains"/>
    <property type="match status" value="1"/>
</dbReference>
<dbReference type="InterPro" id="IPR020830">
    <property type="entry name" value="GlycerAld_3-P_DH_AS"/>
</dbReference>
<protein>
    <submittedName>
        <fullName evidence="5">Glyceraldehyde 3-phosphate dehydrogenase</fullName>
    </submittedName>
</protein>
<organism evidence="5 6">
    <name type="scientific">Rubritalea squalenifaciens DSM 18772</name>
    <dbReference type="NCBI Taxonomy" id="1123071"/>
    <lineage>
        <taxon>Bacteria</taxon>
        <taxon>Pseudomonadati</taxon>
        <taxon>Verrucomicrobiota</taxon>
        <taxon>Verrucomicrobiia</taxon>
        <taxon>Verrucomicrobiales</taxon>
        <taxon>Rubritaleaceae</taxon>
        <taxon>Rubritalea</taxon>
    </lineage>
</organism>
<comment type="similarity">
    <text evidence="1 3">Belongs to the glyceraldehyde-3-phosphate dehydrogenase family.</text>
</comment>
<dbReference type="SUPFAM" id="SSF55347">
    <property type="entry name" value="Glyceraldehyde-3-phosphate dehydrogenase-like, C-terminal domain"/>
    <property type="match status" value="1"/>
</dbReference>
<dbReference type="PANTHER" id="PTHR43454:SF1">
    <property type="entry name" value="GLYCERALDEHYDE 3-PHOSPHATE DEHYDROGENASE NAD(P) BINDING DOMAIN-CONTAINING PROTEIN"/>
    <property type="match status" value="1"/>
</dbReference>
<name>A0A1M6C308_9BACT</name>
<keyword evidence="2" id="KW-0560">Oxidoreductase</keyword>
<dbReference type="EMBL" id="FQYR01000002">
    <property type="protein sequence ID" value="SHI55154.1"/>
    <property type="molecule type" value="Genomic_DNA"/>
</dbReference>
<dbReference type="FunFam" id="3.30.360.10:FF:000002">
    <property type="entry name" value="Glyceraldehyde-3-phosphate dehydrogenase"/>
    <property type="match status" value="1"/>
</dbReference>
<dbReference type="Gene3D" id="3.40.50.720">
    <property type="entry name" value="NAD(P)-binding Rossmann-like Domain"/>
    <property type="match status" value="1"/>
</dbReference>
<evidence type="ECO:0000256" key="1">
    <source>
        <dbReference type="ARBA" id="ARBA00007406"/>
    </source>
</evidence>
<dbReference type="AlphaFoldDB" id="A0A1M6C308"/>
<accession>A0A1M6C308</accession>
<dbReference type="InParanoid" id="A0A1M6C308"/>
<dbReference type="SMART" id="SM00846">
    <property type="entry name" value="Gp_dh_N"/>
    <property type="match status" value="1"/>
</dbReference>
<feature type="domain" description="Glyceraldehyde 3-phosphate dehydrogenase NAD(P) binding" evidence="4">
    <location>
        <begin position="131"/>
        <end position="292"/>
    </location>
</feature>
<evidence type="ECO:0000256" key="3">
    <source>
        <dbReference type="RuleBase" id="RU000397"/>
    </source>
</evidence>
<sequence length="481" mass="52988">MTSLLYEQRFSQHLDEHDTSIELTSSINHLARRQSIELVLFRNHILNISPAKLLKLHSENLVHPEVAIHLTAKIAQLIEGLELEPCTIDIGKLAVKWEEEEEGYLDDALAAFLKRELADFAGGPRQNTPPKDVVLYGFGRIGRLLCRELIKQAGNGHQLRLRAVVVRSLDEESLKTRAALLGNDSTHGTFDATITMETRDNTLTINGQRVQFIEANSPDEVNYHQYGISDALVIDNTGAYTTQAELSRHLEAAGVAKVILTAPGEDFNNTVFGVNQDLLDLEKETIFSAASCTTNAISPVLDVMQKKFGIVKGHIESIHAYTNDQNLLDNMHKKHRRGRSAAVNMVITSTRAGTAVAQAIPCLAGKLTSNAVRVPTPNGSLAILNLDLESSVTVEEVNQTIREAAQEGPLANQIKYATEPDLVSTDIIGSDCCSVFDSNATIASPDSNNVVLYIWYDNEHGYTMQVTRLAKYVSHVLRPVY</sequence>
<dbReference type="InterPro" id="IPR020831">
    <property type="entry name" value="GlycerAld/Erythrose_P_DH"/>
</dbReference>
<dbReference type="Pfam" id="PF02800">
    <property type="entry name" value="Gp_dh_C"/>
    <property type="match status" value="1"/>
</dbReference>
<dbReference type="GO" id="GO:0016620">
    <property type="term" value="F:oxidoreductase activity, acting on the aldehyde or oxo group of donors, NAD or NADP as acceptor"/>
    <property type="evidence" value="ECO:0007669"/>
    <property type="project" value="InterPro"/>
</dbReference>
<dbReference type="Proteomes" id="UP000184510">
    <property type="component" value="Unassembled WGS sequence"/>
</dbReference>